<feature type="domain" description="ABC transmembrane type-1" evidence="8">
    <location>
        <begin position="67"/>
        <end position="256"/>
    </location>
</feature>
<feature type="transmembrane region" description="Helical" evidence="7">
    <location>
        <begin position="71"/>
        <end position="90"/>
    </location>
</feature>
<dbReference type="InterPro" id="IPR000515">
    <property type="entry name" value="MetI-like"/>
</dbReference>
<name>A0ABV5AK44_9BACL</name>
<dbReference type="CDD" id="cd06261">
    <property type="entry name" value="TM_PBP2"/>
    <property type="match status" value="1"/>
</dbReference>
<keyword evidence="5 7" id="KW-1133">Transmembrane helix</keyword>
<feature type="transmembrane region" description="Helical" evidence="7">
    <location>
        <begin position="177"/>
        <end position="200"/>
    </location>
</feature>
<feature type="transmembrane region" description="Helical" evidence="7">
    <location>
        <begin position="102"/>
        <end position="123"/>
    </location>
</feature>
<comment type="caution">
    <text evidence="9">The sequence shown here is derived from an EMBL/GenBank/DDBJ whole genome shotgun (WGS) entry which is preliminary data.</text>
</comment>
<feature type="transmembrane region" description="Helical" evidence="7">
    <location>
        <begin position="12"/>
        <end position="33"/>
    </location>
</feature>
<keyword evidence="2 7" id="KW-0813">Transport</keyword>
<dbReference type="SUPFAM" id="SSF161098">
    <property type="entry name" value="MetI-like"/>
    <property type="match status" value="1"/>
</dbReference>
<dbReference type="Pfam" id="PF00528">
    <property type="entry name" value="BPD_transp_1"/>
    <property type="match status" value="1"/>
</dbReference>
<feature type="transmembrane region" description="Helical" evidence="7">
    <location>
        <begin position="239"/>
        <end position="261"/>
    </location>
</feature>
<evidence type="ECO:0000256" key="7">
    <source>
        <dbReference type="RuleBase" id="RU363032"/>
    </source>
</evidence>
<evidence type="ECO:0000256" key="6">
    <source>
        <dbReference type="ARBA" id="ARBA00023136"/>
    </source>
</evidence>
<evidence type="ECO:0000256" key="3">
    <source>
        <dbReference type="ARBA" id="ARBA00022475"/>
    </source>
</evidence>
<keyword evidence="4 7" id="KW-0812">Transmembrane</keyword>
<dbReference type="RefSeq" id="WP_275473337.1">
    <property type="nucleotide sequence ID" value="NZ_CP162940.1"/>
</dbReference>
<dbReference type="PANTHER" id="PTHR43744:SF12">
    <property type="entry name" value="ABC TRANSPORTER PERMEASE PROTEIN MG189-RELATED"/>
    <property type="match status" value="1"/>
</dbReference>
<gene>
    <name evidence="9" type="ORF">KKP3000_001599</name>
</gene>
<feature type="transmembrane region" description="Helical" evidence="7">
    <location>
        <begin position="135"/>
        <end position="156"/>
    </location>
</feature>
<dbReference type="InterPro" id="IPR035906">
    <property type="entry name" value="MetI-like_sf"/>
</dbReference>
<evidence type="ECO:0000259" key="8">
    <source>
        <dbReference type="PROSITE" id="PS50928"/>
    </source>
</evidence>
<keyword evidence="3" id="KW-1003">Cell membrane</keyword>
<reference evidence="9 10" key="1">
    <citation type="journal article" date="2024" name="Int. J. Mol. Sci.">
        <title>Exploration of Alicyclobacillus spp. Genome in Search of Antibiotic Resistance.</title>
        <authorList>
            <person name="Bucka-Kolendo J."/>
            <person name="Kiousi D.E."/>
            <person name="Dekowska A."/>
            <person name="Mikolajczuk-Szczyrba A."/>
            <person name="Karadedos D.M."/>
            <person name="Michael P."/>
            <person name="Galanis A."/>
            <person name="Sokolowska B."/>
        </authorList>
    </citation>
    <scope>NUCLEOTIDE SEQUENCE [LARGE SCALE GENOMIC DNA]</scope>
    <source>
        <strain evidence="9 10">KKP 3000</strain>
    </source>
</reference>
<protein>
    <submittedName>
        <fullName evidence="9">Carbohydrate ABC transporter permease</fullName>
    </submittedName>
</protein>
<evidence type="ECO:0000256" key="2">
    <source>
        <dbReference type="ARBA" id="ARBA00022448"/>
    </source>
</evidence>
<dbReference type="PANTHER" id="PTHR43744">
    <property type="entry name" value="ABC TRANSPORTER PERMEASE PROTEIN MG189-RELATED-RELATED"/>
    <property type="match status" value="1"/>
</dbReference>
<dbReference type="Proteomes" id="UP001579974">
    <property type="component" value="Unassembled WGS sequence"/>
</dbReference>
<organism evidence="9 10">
    <name type="scientific">Alicyclobacillus fastidiosus</name>
    <dbReference type="NCBI Taxonomy" id="392011"/>
    <lineage>
        <taxon>Bacteria</taxon>
        <taxon>Bacillati</taxon>
        <taxon>Bacillota</taxon>
        <taxon>Bacilli</taxon>
        <taxon>Bacillales</taxon>
        <taxon>Alicyclobacillaceae</taxon>
        <taxon>Alicyclobacillus</taxon>
    </lineage>
</organism>
<evidence type="ECO:0000256" key="1">
    <source>
        <dbReference type="ARBA" id="ARBA00004651"/>
    </source>
</evidence>
<comment type="subcellular location">
    <subcellularLocation>
        <location evidence="1 7">Cell membrane</location>
        <topology evidence="1 7">Multi-pass membrane protein</topology>
    </subcellularLocation>
</comment>
<proteinExistence type="inferred from homology"/>
<sequence>MKTKFGHLVAHIILIIGSVIMVIPFIWMILAALKPNSEMASPNWIPHDFDWGNFATVWHTTAIAIWFRNSIIVTLCAVAGQIITSALAGYAFSKMKFHGKNFIFFAILGAMMIPIQAIIVPLYMELAGLHWTNSLIGLIVPMIPSAFGTFLFKQFFDDIPRELEEAAFMDGAKRLKILTKIFIPLSKPVISAFGILSFLFNWNNFFYALIVVTSTKVQTIPVGLSSFQSGNVSYVNLEMAASTMAIVPVLIVFILLQRYFVQSQMMSGIK</sequence>
<accession>A0ABV5AK44</accession>
<evidence type="ECO:0000313" key="10">
    <source>
        <dbReference type="Proteomes" id="UP001579974"/>
    </source>
</evidence>
<dbReference type="EMBL" id="JBDXSU010000021">
    <property type="protein sequence ID" value="MFB5192400.1"/>
    <property type="molecule type" value="Genomic_DNA"/>
</dbReference>
<dbReference type="PROSITE" id="PS50928">
    <property type="entry name" value="ABC_TM1"/>
    <property type="match status" value="1"/>
</dbReference>
<keyword evidence="10" id="KW-1185">Reference proteome</keyword>
<evidence type="ECO:0000256" key="4">
    <source>
        <dbReference type="ARBA" id="ARBA00022692"/>
    </source>
</evidence>
<evidence type="ECO:0000256" key="5">
    <source>
        <dbReference type="ARBA" id="ARBA00022989"/>
    </source>
</evidence>
<keyword evidence="6 7" id="KW-0472">Membrane</keyword>
<dbReference type="Gene3D" id="1.10.3720.10">
    <property type="entry name" value="MetI-like"/>
    <property type="match status" value="1"/>
</dbReference>
<comment type="similarity">
    <text evidence="7">Belongs to the binding-protein-dependent transport system permease family.</text>
</comment>
<evidence type="ECO:0000313" key="9">
    <source>
        <dbReference type="EMBL" id="MFB5192400.1"/>
    </source>
</evidence>